<gene>
    <name evidence="2" type="ORF">OBO34_19320</name>
</gene>
<dbReference type="InterPro" id="IPR010982">
    <property type="entry name" value="Lambda_DNA-bd_dom_sf"/>
</dbReference>
<dbReference type="GO" id="GO:0003677">
    <property type="term" value="F:DNA binding"/>
    <property type="evidence" value="ECO:0007669"/>
    <property type="project" value="InterPro"/>
</dbReference>
<reference evidence="2" key="1">
    <citation type="submission" date="2022-09" db="EMBL/GenBank/DDBJ databases">
        <title>Culturomic study of gut microbiota in children with autism spectrum disorder.</title>
        <authorList>
            <person name="Efimov B.A."/>
            <person name="Chaplin A.V."/>
            <person name="Sokolova S.R."/>
            <person name="Pikina A.P."/>
            <person name="Korzhanova M."/>
            <person name="Belova V."/>
            <person name="Korostin D."/>
        </authorList>
    </citation>
    <scope>NUCLEOTIDE SEQUENCE</scope>
    <source>
        <strain evidence="2">ASD5510</strain>
    </source>
</reference>
<dbReference type="Gene3D" id="1.10.260.40">
    <property type="entry name" value="lambda repressor-like DNA-binding domains"/>
    <property type="match status" value="1"/>
</dbReference>
<proteinExistence type="predicted"/>
<dbReference type="CDD" id="cd00093">
    <property type="entry name" value="HTH_XRE"/>
    <property type="match status" value="1"/>
</dbReference>
<keyword evidence="3" id="KW-1185">Reference proteome</keyword>
<dbReference type="Pfam" id="PF01381">
    <property type="entry name" value="HTH_3"/>
    <property type="match status" value="1"/>
</dbReference>
<evidence type="ECO:0000259" key="1">
    <source>
        <dbReference type="PROSITE" id="PS50943"/>
    </source>
</evidence>
<dbReference type="AlphaFoldDB" id="A0A9J6QYC4"/>
<dbReference type="RefSeq" id="WP_269478717.1">
    <property type="nucleotide sequence ID" value="NZ_JAOSHN010000010.1"/>
</dbReference>
<evidence type="ECO:0000313" key="2">
    <source>
        <dbReference type="EMBL" id="MCU7380466.1"/>
    </source>
</evidence>
<feature type="domain" description="HTH cro/C1-type" evidence="1">
    <location>
        <begin position="30"/>
        <end position="59"/>
    </location>
</feature>
<accession>A0A9J6QYC4</accession>
<dbReference type="SUPFAM" id="SSF47413">
    <property type="entry name" value="lambda repressor-like DNA-binding domains"/>
    <property type="match status" value="1"/>
</dbReference>
<comment type="caution">
    <text evidence="2">The sequence shown here is derived from an EMBL/GenBank/DDBJ whole genome shotgun (WGS) entry which is preliminary data.</text>
</comment>
<dbReference type="Proteomes" id="UP001065549">
    <property type="component" value="Unassembled WGS sequence"/>
</dbReference>
<evidence type="ECO:0000313" key="3">
    <source>
        <dbReference type="Proteomes" id="UP001065549"/>
    </source>
</evidence>
<sequence length="122" mass="13673">MNNRVISLINSSGMSDYAISKELSLGNGIIGKWRKGLQNPSTDAVIKIANYFNVSTDYLLTGKETSQVSSISQEDQEWLDLIHQLPPEKMYEFKGELKGYLRYMEESAAVKPPNKTGTDNPK</sequence>
<organism evidence="2 3">
    <name type="scientific">Hominibacterium faecale</name>
    <dbReference type="NCBI Taxonomy" id="2839743"/>
    <lineage>
        <taxon>Bacteria</taxon>
        <taxon>Bacillati</taxon>
        <taxon>Bacillota</taxon>
        <taxon>Clostridia</taxon>
        <taxon>Peptostreptococcales</taxon>
        <taxon>Anaerovoracaceae</taxon>
        <taxon>Hominibacterium</taxon>
    </lineage>
</organism>
<protein>
    <submittedName>
        <fullName evidence="2">Helix-turn-helix domain-containing protein</fullName>
    </submittedName>
</protein>
<dbReference type="EMBL" id="JAOSHN010000010">
    <property type="protein sequence ID" value="MCU7380466.1"/>
    <property type="molecule type" value="Genomic_DNA"/>
</dbReference>
<dbReference type="PROSITE" id="PS50943">
    <property type="entry name" value="HTH_CROC1"/>
    <property type="match status" value="1"/>
</dbReference>
<name>A0A9J6QYC4_9FIRM</name>
<dbReference type="InterPro" id="IPR001387">
    <property type="entry name" value="Cro/C1-type_HTH"/>
</dbReference>